<dbReference type="InterPro" id="IPR003594">
    <property type="entry name" value="HATPase_dom"/>
</dbReference>
<evidence type="ECO:0000256" key="5">
    <source>
        <dbReference type="ARBA" id="ARBA00022741"/>
    </source>
</evidence>
<dbReference type="PRINTS" id="PR00344">
    <property type="entry name" value="BCTRLSENSOR"/>
</dbReference>
<evidence type="ECO:0000256" key="8">
    <source>
        <dbReference type="ARBA" id="ARBA00023012"/>
    </source>
</evidence>
<dbReference type="GO" id="GO:0000160">
    <property type="term" value="P:phosphorelay signal transduction system"/>
    <property type="evidence" value="ECO:0007669"/>
    <property type="project" value="UniProtKB-KW"/>
</dbReference>
<feature type="transmembrane region" description="Helical" evidence="9">
    <location>
        <begin position="65"/>
        <end position="84"/>
    </location>
</feature>
<dbReference type="InterPro" id="IPR005467">
    <property type="entry name" value="His_kinase_dom"/>
</dbReference>
<keyword evidence="9" id="KW-1133">Transmembrane helix</keyword>
<evidence type="ECO:0000256" key="6">
    <source>
        <dbReference type="ARBA" id="ARBA00022777"/>
    </source>
</evidence>
<dbReference type="GO" id="GO:0004673">
    <property type="term" value="F:protein histidine kinase activity"/>
    <property type="evidence" value="ECO:0007669"/>
    <property type="project" value="UniProtKB-EC"/>
</dbReference>
<dbReference type="Pfam" id="PF02518">
    <property type="entry name" value="HATPase_c"/>
    <property type="match status" value="1"/>
</dbReference>
<keyword evidence="7" id="KW-0067">ATP-binding</keyword>
<feature type="transmembrane region" description="Helical" evidence="9">
    <location>
        <begin position="21"/>
        <end position="45"/>
    </location>
</feature>
<evidence type="ECO:0000313" key="11">
    <source>
        <dbReference type="EMBL" id="PKK89398.1"/>
    </source>
</evidence>
<dbReference type="SMART" id="SM00387">
    <property type="entry name" value="HATPase_c"/>
    <property type="match status" value="1"/>
</dbReference>
<evidence type="ECO:0000256" key="1">
    <source>
        <dbReference type="ARBA" id="ARBA00000085"/>
    </source>
</evidence>
<evidence type="ECO:0000256" key="7">
    <source>
        <dbReference type="ARBA" id="ARBA00022840"/>
    </source>
</evidence>
<keyword evidence="8" id="KW-0902">Two-component regulatory system</keyword>
<dbReference type="AlphaFoldDB" id="A0A2N1PM28"/>
<comment type="caution">
    <text evidence="11">The sequence shown here is derived from an EMBL/GenBank/DDBJ whole genome shotgun (WGS) entry which is preliminary data.</text>
</comment>
<dbReference type="InterPro" id="IPR036890">
    <property type="entry name" value="HATPase_C_sf"/>
</dbReference>
<dbReference type="Gene3D" id="3.30.565.10">
    <property type="entry name" value="Histidine kinase-like ATPase, C-terminal domain"/>
    <property type="match status" value="1"/>
</dbReference>
<comment type="catalytic activity">
    <reaction evidence="1">
        <text>ATP + protein L-histidine = ADP + protein N-phospho-L-histidine.</text>
        <dbReference type="EC" id="2.7.13.3"/>
    </reaction>
</comment>
<keyword evidence="6" id="KW-0418">Kinase</keyword>
<keyword evidence="9" id="KW-0812">Transmembrane</keyword>
<proteinExistence type="predicted"/>
<keyword evidence="3" id="KW-0597">Phosphoprotein</keyword>
<keyword evidence="5" id="KW-0547">Nucleotide-binding</keyword>
<dbReference type="GO" id="GO:0005524">
    <property type="term" value="F:ATP binding"/>
    <property type="evidence" value="ECO:0007669"/>
    <property type="project" value="UniProtKB-KW"/>
</dbReference>
<dbReference type="PANTHER" id="PTHR43065:SF10">
    <property type="entry name" value="PEROXIDE STRESS-ACTIVATED HISTIDINE KINASE MAK3"/>
    <property type="match status" value="1"/>
</dbReference>
<dbReference type="InterPro" id="IPR004358">
    <property type="entry name" value="Sig_transdc_His_kin-like_C"/>
</dbReference>
<accession>A0A2N1PM28</accession>
<name>A0A2N1PM28_9BACT</name>
<evidence type="ECO:0000259" key="10">
    <source>
        <dbReference type="PROSITE" id="PS50109"/>
    </source>
</evidence>
<keyword evidence="9" id="KW-0472">Membrane</keyword>
<sequence length="336" mass="37613">MKETKPGEYSFLSDHQENAGLINPFAKSLVSAFWYIFFCTIYIWISGYMAASKAFSTEELMKIEAWKGTGFVLITGVMFFFISLSRWNRIKNSMLTIQQQNRALLISEKRATAGLCASSLAHDLNNTIMILDAQINEIEESLQNPDKIRNHIFNSRKTTAWIRNMAQRLSSLAKSSNCSSLSFINVSESFQEINDLVRMHPDLKNIKLDFQSLQNTGFHGYKTIFTQAMTNMIINSAHATGPGGHILIRSKIEPITKKDENPAIIFEVHDNGPGVSRELKDKIFDPCFTTKDTGSGLGLLSVKACAEIHNGKLEIVASELGGALFRMTLENIINSE</sequence>
<dbReference type="EC" id="2.7.13.3" evidence="2"/>
<dbReference type="EMBL" id="PGXC01000018">
    <property type="protein sequence ID" value="PKK89398.1"/>
    <property type="molecule type" value="Genomic_DNA"/>
</dbReference>
<dbReference type="Proteomes" id="UP000233256">
    <property type="component" value="Unassembled WGS sequence"/>
</dbReference>
<dbReference type="SUPFAM" id="SSF55874">
    <property type="entry name" value="ATPase domain of HSP90 chaperone/DNA topoisomerase II/histidine kinase"/>
    <property type="match status" value="1"/>
</dbReference>
<evidence type="ECO:0000313" key="12">
    <source>
        <dbReference type="Proteomes" id="UP000233256"/>
    </source>
</evidence>
<dbReference type="Gene3D" id="1.10.287.130">
    <property type="match status" value="1"/>
</dbReference>
<feature type="domain" description="Histidine kinase" evidence="10">
    <location>
        <begin position="119"/>
        <end position="333"/>
    </location>
</feature>
<evidence type="ECO:0000256" key="9">
    <source>
        <dbReference type="SAM" id="Phobius"/>
    </source>
</evidence>
<reference evidence="11 12" key="1">
    <citation type="journal article" date="2017" name="ISME J.">
        <title>Potential for microbial H2 and metal transformations associated with novel bacteria and archaea in deep terrestrial subsurface sediments.</title>
        <authorList>
            <person name="Hernsdorf A.W."/>
            <person name="Amano Y."/>
            <person name="Miyakawa K."/>
            <person name="Ise K."/>
            <person name="Suzuki Y."/>
            <person name="Anantharaman K."/>
            <person name="Probst A."/>
            <person name="Burstein D."/>
            <person name="Thomas B.C."/>
            <person name="Banfield J.F."/>
        </authorList>
    </citation>
    <scope>NUCLEOTIDE SEQUENCE [LARGE SCALE GENOMIC DNA]</scope>
    <source>
        <strain evidence="11">HGW-Wallbacteria-1</strain>
    </source>
</reference>
<organism evidence="11 12">
    <name type="scientific">Candidatus Wallbacteria bacterium HGW-Wallbacteria-1</name>
    <dbReference type="NCBI Taxonomy" id="2013854"/>
    <lineage>
        <taxon>Bacteria</taxon>
        <taxon>Candidatus Walliibacteriota</taxon>
    </lineage>
</organism>
<protein>
    <recommendedName>
        <fullName evidence="2">histidine kinase</fullName>
        <ecNumber evidence="2">2.7.13.3</ecNumber>
    </recommendedName>
</protein>
<gene>
    <name evidence="11" type="ORF">CVV64_14420</name>
</gene>
<dbReference type="PANTHER" id="PTHR43065">
    <property type="entry name" value="SENSOR HISTIDINE KINASE"/>
    <property type="match status" value="1"/>
</dbReference>
<evidence type="ECO:0000256" key="3">
    <source>
        <dbReference type="ARBA" id="ARBA00022553"/>
    </source>
</evidence>
<dbReference type="PROSITE" id="PS50109">
    <property type="entry name" value="HIS_KIN"/>
    <property type="match status" value="1"/>
</dbReference>
<evidence type="ECO:0000256" key="2">
    <source>
        <dbReference type="ARBA" id="ARBA00012438"/>
    </source>
</evidence>
<keyword evidence="4" id="KW-0808">Transferase</keyword>
<evidence type="ECO:0000256" key="4">
    <source>
        <dbReference type="ARBA" id="ARBA00022679"/>
    </source>
</evidence>